<dbReference type="PROSITE" id="PS51257">
    <property type="entry name" value="PROKAR_LIPOPROTEIN"/>
    <property type="match status" value="1"/>
</dbReference>
<evidence type="ECO:0000259" key="1">
    <source>
        <dbReference type="Pfam" id="PF07602"/>
    </source>
</evidence>
<feature type="domain" description="DUF1565" evidence="1">
    <location>
        <begin position="65"/>
        <end position="310"/>
    </location>
</feature>
<comment type="caution">
    <text evidence="2">The sequence shown here is derived from an EMBL/GenBank/DDBJ whole genome shotgun (WGS) entry which is preliminary data.</text>
</comment>
<dbReference type="NCBIfam" id="NF047854">
    <property type="entry name" value="LIC10774_LIC10365_LIC10821_LIC11207_LIC11030_fam"/>
    <property type="match status" value="1"/>
</dbReference>
<dbReference type="InterPro" id="IPR011459">
    <property type="entry name" value="DUF1565"/>
</dbReference>
<protein>
    <submittedName>
        <fullName evidence="2">PF07602 family protein</fullName>
    </submittedName>
</protein>
<dbReference type="InterPro" id="IPR012334">
    <property type="entry name" value="Pectin_lyas_fold"/>
</dbReference>
<evidence type="ECO:0000313" key="3">
    <source>
        <dbReference type="Proteomes" id="UP000006253"/>
    </source>
</evidence>
<dbReference type="SUPFAM" id="SSF51126">
    <property type="entry name" value="Pectin lyase-like"/>
    <property type="match status" value="1"/>
</dbReference>
<dbReference type="Proteomes" id="UP000006253">
    <property type="component" value="Unassembled WGS sequence"/>
</dbReference>
<dbReference type="RefSeq" id="WP_004764494.1">
    <property type="nucleotide sequence ID" value="NZ_AHMY02000015.1"/>
</dbReference>
<dbReference type="Pfam" id="PF07602">
    <property type="entry name" value="DUF1565"/>
    <property type="match status" value="1"/>
</dbReference>
<gene>
    <name evidence="2" type="ORF">LEP1GSC081_3747</name>
</gene>
<dbReference type="AlphaFoldDB" id="A0A0E2B7B3"/>
<organism evidence="2 3">
    <name type="scientific">Leptospira kirschneri str. H1</name>
    <dbReference type="NCBI Taxonomy" id="1049966"/>
    <lineage>
        <taxon>Bacteria</taxon>
        <taxon>Pseudomonadati</taxon>
        <taxon>Spirochaetota</taxon>
        <taxon>Spirochaetia</taxon>
        <taxon>Leptospirales</taxon>
        <taxon>Leptospiraceae</taxon>
        <taxon>Leptospira</taxon>
    </lineage>
</organism>
<dbReference type="InterPro" id="IPR011050">
    <property type="entry name" value="Pectin_lyase_fold/virulence"/>
</dbReference>
<evidence type="ECO:0000313" key="2">
    <source>
        <dbReference type="EMBL" id="EKO17079.1"/>
    </source>
</evidence>
<dbReference type="Gene3D" id="2.160.20.10">
    <property type="entry name" value="Single-stranded right-handed beta-helix, Pectin lyase-like"/>
    <property type="match status" value="1"/>
</dbReference>
<accession>A0A0E2B7B3</accession>
<proteinExistence type="predicted"/>
<name>A0A0E2B7B3_9LEPT</name>
<sequence length="344" mass="37324">MTRFLLLCLSIILLLGGCTNEKEGKESDLALLSGIIDPTNLYISNPDQNDSRSLTIRIPLYVDNVIGNDNWPGSNKGAPLRTITKAIALAGGRHDIHVAPGEYSEQTGEKFPIRIPDGATLIGDELGKGLGFVLFYDKSGNHPGPKPTTIQFHADDLKEIILLGENSTIAGFNLQNPIALRAYGSKVRNNTISQGIGIFPANTSNVPSGGHTISGNFIGSKKAPNYNYGVGIFVDTTTYENKIENNVIYRNRYGVVIRPLGKADLGGGSQRSVGNNTISCSLEMDLTFLFDTNRRLYAQNIKLDHNPPTYEASQYFPKGVDIYRPGPYGTIDISGYSLAPNPCN</sequence>
<reference evidence="2 3" key="1">
    <citation type="submission" date="2012-10" db="EMBL/GenBank/DDBJ databases">
        <authorList>
            <person name="Harkins D.M."/>
            <person name="Durkin A.S."/>
            <person name="Brinkac L.M."/>
            <person name="Selengut J.D."/>
            <person name="Sanka R."/>
            <person name="DePew J."/>
            <person name="Purushe J."/>
            <person name="Peacock S.J."/>
            <person name="Thaipadungpanit J."/>
            <person name="Wuthiekanun V.W."/>
            <person name="Day N.P."/>
            <person name="Vinetz J.M."/>
            <person name="Sutton G.G."/>
            <person name="Nelson W.C."/>
            <person name="Fouts D.E."/>
        </authorList>
    </citation>
    <scope>NUCLEOTIDE SEQUENCE [LARGE SCALE GENOMIC DNA]</scope>
    <source>
        <strain evidence="2 3">H1</strain>
    </source>
</reference>
<dbReference type="EMBL" id="AHMY02000015">
    <property type="protein sequence ID" value="EKO17079.1"/>
    <property type="molecule type" value="Genomic_DNA"/>
</dbReference>